<feature type="region of interest" description="Disordered" evidence="1">
    <location>
        <begin position="57"/>
        <end position="78"/>
    </location>
</feature>
<dbReference type="EMBL" id="PYSW02000013">
    <property type="protein sequence ID" value="KAG2387463.1"/>
    <property type="molecule type" value="Genomic_DNA"/>
</dbReference>
<evidence type="ECO:0000256" key="2">
    <source>
        <dbReference type="SAM" id="Phobius"/>
    </source>
</evidence>
<keyword evidence="2" id="KW-0812">Transmembrane</keyword>
<sequence length="138" mass="15410">MLKQASRNSLRLIQSKRSYCLPSSSVLNASTTSFQCNTNPLIMTSAIMTNQNTLRFNSNNANKKEQQDPAEDTPNKDQFKAREKLKRKWIYWLQRLLLGVLLLVAAGYAVSVFFGLAFTYAVVVAVFAVLAALLAAFN</sequence>
<dbReference type="Proteomes" id="UP000816034">
    <property type="component" value="Unassembled WGS sequence"/>
</dbReference>
<dbReference type="AlphaFoldDB" id="A0AA88GXF1"/>
<comment type="caution">
    <text evidence="3">The sequence shown here is derived from an EMBL/GenBank/DDBJ whole genome shotgun (WGS) entry which is preliminary data.</text>
</comment>
<dbReference type="RefSeq" id="XP_044551455.1">
    <property type="nucleotide sequence ID" value="XM_044691141.1"/>
</dbReference>
<dbReference type="GeneID" id="68094251"/>
<protein>
    <submittedName>
        <fullName evidence="3">Uncharacterized protein</fullName>
    </submittedName>
</protein>
<reference evidence="3 4" key="1">
    <citation type="journal article" date="2018" name="BMC Genomics">
        <title>The genome of Naegleria lovaniensis, the basis for a comparative approach to unravel pathogenicity factors of the human pathogenic amoeba N. fowleri.</title>
        <authorList>
            <person name="Liechti N."/>
            <person name="Schurch N."/>
            <person name="Bruggmann R."/>
            <person name="Wittwer M."/>
        </authorList>
    </citation>
    <scope>NUCLEOTIDE SEQUENCE [LARGE SCALE GENOMIC DNA]</scope>
    <source>
        <strain evidence="3 4">ATCC 30569</strain>
    </source>
</reference>
<accession>A0AA88GXF1</accession>
<evidence type="ECO:0000313" key="3">
    <source>
        <dbReference type="EMBL" id="KAG2387463.1"/>
    </source>
</evidence>
<evidence type="ECO:0000313" key="4">
    <source>
        <dbReference type="Proteomes" id="UP000816034"/>
    </source>
</evidence>
<organism evidence="3 4">
    <name type="scientific">Naegleria lovaniensis</name>
    <name type="common">Amoeba</name>
    <dbReference type="NCBI Taxonomy" id="51637"/>
    <lineage>
        <taxon>Eukaryota</taxon>
        <taxon>Discoba</taxon>
        <taxon>Heterolobosea</taxon>
        <taxon>Tetramitia</taxon>
        <taxon>Eutetramitia</taxon>
        <taxon>Vahlkampfiidae</taxon>
        <taxon>Naegleria</taxon>
    </lineage>
</organism>
<keyword evidence="4" id="KW-1185">Reference proteome</keyword>
<feature type="transmembrane region" description="Helical" evidence="2">
    <location>
        <begin position="89"/>
        <end position="111"/>
    </location>
</feature>
<gene>
    <name evidence="3" type="ORF">C9374_001795</name>
</gene>
<feature type="transmembrane region" description="Helical" evidence="2">
    <location>
        <begin position="117"/>
        <end position="137"/>
    </location>
</feature>
<feature type="compositionally biased region" description="Basic and acidic residues" evidence="1">
    <location>
        <begin position="62"/>
        <end position="78"/>
    </location>
</feature>
<proteinExistence type="predicted"/>
<keyword evidence="2" id="KW-0472">Membrane</keyword>
<keyword evidence="2" id="KW-1133">Transmembrane helix</keyword>
<evidence type="ECO:0000256" key="1">
    <source>
        <dbReference type="SAM" id="MobiDB-lite"/>
    </source>
</evidence>
<name>A0AA88GXF1_NAELO</name>